<dbReference type="InterPro" id="IPR012423">
    <property type="entry name" value="Eaf7/MRGBP"/>
</dbReference>
<feature type="compositionally biased region" description="Polar residues" evidence="7">
    <location>
        <begin position="183"/>
        <end position="205"/>
    </location>
</feature>
<evidence type="ECO:0000256" key="5">
    <source>
        <dbReference type="ARBA" id="ARBA00023163"/>
    </source>
</evidence>
<feature type="compositionally biased region" description="Low complexity" evidence="7">
    <location>
        <begin position="234"/>
        <end position="243"/>
    </location>
</feature>
<dbReference type="GO" id="GO:0006325">
    <property type="term" value="P:chromatin organization"/>
    <property type="evidence" value="ECO:0007669"/>
    <property type="project" value="UniProtKB-KW"/>
</dbReference>
<protein>
    <submittedName>
        <fullName evidence="8">MRG/MORF4L-binding protein</fullName>
    </submittedName>
</protein>
<comment type="subcellular location">
    <subcellularLocation>
        <location evidence="1">Nucleus</location>
    </subcellularLocation>
</comment>
<dbReference type="PANTHER" id="PTHR13581">
    <property type="entry name" value="MRG-BINDING PROTEIN"/>
    <property type="match status" value="1"/>
</dbReference>
<evidence type="ECO:0000256" key="6">
    <source>
        <dbReference type="ARBA" id="ARBA00023242"/>
    </source>
</evidence>
<feature type="non-terminal residue" evidence="8">
    <location>
        <position position="1"/>
    </location>
</feature>
<dbReference type="GO" id="GO:0005634">
    <property type="term" value="C:nucleus"/>
    <property type="evidence" value="ECO:0007669"/>
    <property type="project" value="UniProtKB-SubCell"/>
</dbReference>
<feature type="region of interest" description="Disordered" evidence="7">
    <location>
        <begin position="182"/>
        <end position="256"/>
    </location>
</feature>
<evidence type="ECO:0000256" key="4">
    <source>
        <dbReference type="ARBA" id="ARBA00023015"/>
    </source>
</evidence>
<evidence type="ECO:0000256" key="7">
    <source>
        <dbReference type="SAM" id="MobiDB-lite"/>
    </source>
</evidence>
<dbReference type="AlphaFoldDB" id="A0A9Q0MNQ2"/>
<dbReference type="Proteomes" id="UP001151699">
    <property type="component" value="Chromosome C"/>
</dbReference>
<dbReference type="Pfam" id="PF07904">
    <property type="entry name" value="Eaf7"/>
    <property type="match status" value="1"/>
</dbReference>
<dbReference type="GO" id="GO:0006357">
    <property type="term" value="P:regulation of transcription by RNA polymerase II"/>
    <property type="evidence" value="ECO:0007669"/>
    <property type="project" value="TreeGrafter"/>
</dbReference>
<proteinExistence type="inferred from homology"/>
<comment type="caution">
    <text evidence="8">The sequence shown here is derived from an EMBL/GenBank/DDBJ whole genome shotgun (WGS) entry which is preliminary data.</text>
</comment>
<dbReference type="OrthoDB" id="5595141at2759"/>
<reference evidence="8" key="1">
    <citation type="submission" date="2022-07" db="EMBL/GenBank/DDBJ databases">
        <authorList>
            <person name="Trinca V."/>
            <person name="Uliana J.V.C."/>
            <person name="Torres T.T."/>
            <person name="Ward R.J."/>
            <person name="Monesi N."/>
        </authorList>
    </citation>
    <scope>NUCLEOTIDE SEQUENCE</scope>
    <source>
        <strain evidence="8">HSMRA1968</strain>
        <tissue evidence="8">Whole embryos</tissue>
    </source>
</reference>
<dbReference type="GO" id="GO:0035267">
    <property type="term" value="C:NuA4 histone acetyltransferase complex"/>
    <property type="evidence" value="ECO:0007669"/>
    <property type="project" value="TreeGrafter"/>
</dbReference>
<gene>
    <name evidence="8" type="primary">MRGBP</name>
    <name evidence="8" type="ORF">Bhyg_13791</name>
</gene>
<name>A0A9Q0MNQ2_9DIPT</name>
<evidence type="ECO:0000256" key="2">
    <source>
        <dbReference type="ARBA" id="ARBA00007117"/>
    </source>
</evidence>
<keyword evidence="3" id="KW-0156">Chromatin regulator</keyword>
<accession>A0A9Q0MNQ2</accession>
<evidence type="ECO:0000313" key="8">
    <source>
        <dbReference type="EMBL" id="KAJ6635207.1"/>
    </source>
</evidence>
<sequence>LQMFRLAQMLMSVRTCQLVKFIFIFKSKTQHFFIPLFVQLESQNLDRKTNLLQIRQEQMAVKEKSEAEEMEWSAEEQVQLFLALGGLKPIGINKHFYMVCICERLSTALKRDISPDTVWAHLKKLYNLEALDKVVSLPFPQEQRDFSLPEADFGLLMTKKLMEVEEKKHSETKIETTRCKCIPSTSTSSKATPNTSSKANATPASSKDLEKRVTARLLPSSDGLKRTPKRTRGSTSIESNSPSTTPPPMSTKRRRI</sequence>
<dbReference type="PANTHER" id="PTHR13581:SF5">
    <property type="entry name" value="MRG_MORF4L-BINDING PROTEIN"/>
    <property type="match status" value="1"/>
</dbReference>
<keyword evidence="5" id="KW-0804">Transcription</keyword>
<keyword evidence="9" id="KW-1185">Reference proteome</keyword>
<dbReference type="EMBL" id="WJQU01000004">
    <property type="protein sequence ID" value="KAJ6635207.1"/>
    <property type="molecule type" value="Genomic_DNA"/>
</dbReference>
<evidence type="ECO:0000313" key="9">
    <source>
        <dbReference type="Proteomes" id="UP001151699"/>
    </source>
</evidence>
<evidence type="ECO:0000256" key="1">
    <source>
        <dbReference type="ARBA" id="ARBA00004123"/>
    </source>
</evidence>
<evidence type="ECO:0000256" key="3">
    <source>
        <dbReference type="ARBA" id="ARBA00022853"/>
    </source>
</evidence>
<keyword evidence="6" id="KW-0539">Nucleus</keyword>
<organism evidence="8 9">
    <name type="scientific">Pseudolycoriella hygida</name>
    <dbReference type="NCBI Taxonomy" id="35572"/>
    <lineage>
        <taxon>Eukaryota</taxon>
        <taxon>Metazoa</taxon>
        <taxon>Ecdysozoa</taxon>
        <taxon>Arthropoda</taxon>
        <taxon>Hexapoda</taxon>
        <taxon>Insecta</taxon>
        <taxon>Pterygota</taxon>
        <taxon>Neoptera</taxon>
        <taxon>Endopterygota</taxon>
        <taxon>Diptera</taxon>
        <taxon>Nematocera</taxon>
        <taxon>Sciaroidea</taxon>
        <taxon>Sciaridae</taxon>
        <taxon>Pseudolycoriella</taxon>
    </lineage>
</organism>
<comment type="similarity">
    <text evidence="2">Belongs to the EAF7 family.</text>
</comment>
<keyword evidence="4" id="KW-0805">Transcription regulation</keyword>